<dbReference type="OrthoDB" id="9759607at2"/>
<feature type="transmembrane region" description="Helical" evidence="1">
    <location>
        <begin position="186"/>
        <end position="207"/>
    </location>
</feature>
<dbReference type="SUPFAM" id="SSF55073">
    <property type="entry name" value="Nucleotide cyclase"/>
    <property type="match status" value="1"/>
</dbReference>
<organism evidence="3 4">
    <name type="scientific">Paenibacillus sambharensis</name>
    <dbReference type="NCBI Taxonomy" id="1803190"/>
    <lineage>
        <taxon>Bacteria</taxon>
        <taxon>Bacillati</taxon>
        <taxon>Bacillota</taxon>
        <taxon>Bacilli</taxon>
        <taxon>Bacillales</taxon>
        <taxon>Paenibacillaceae</taxon>
        <taxon>Paenibacillus</taxon>
    </lineage>
</organism>
<evidence type="ECO:0000313" key="4">
    <source>
        <dbReference type="Proteomes" id="UP000249522"/>
    </source>
</evidence>
<sequence length="376" mass="40132">MMNVLNWLAGPNGQLAGASAAATINLLMLSMSILLQRRNLRRGAYMLLNTGLVLSLVHILGIIPSAGLPAAADLGLGLLSFIIINFAMLELYTLPGKLDRFALLAFAAGAAGAAAVQWNASALPAGGIGPGGITLRPLGLAGIVACALLLSVVLPRIRQKTKYALSLAVYFAFIIASSAQTPQDSLLGAVIHLLPALYFLFLFLILFERVVERMRNVYVSSIRDGLTGLFNRQHFLKKTGRYLSKGLPVSVIFCDIDNFKRLNDTKGHHQADLVLKQVAGIITDETSGCGTAGRYGGEELVAAVARPDVKAADVAEVIRERVEAETPVTVSVGWSTVTDKITIEEAVKQADEAMYISKTTGKNKVTAFRPSRAKSS</sequence>
<keyword evidence="1" id="KW-0472">Membrane</keyword>
<dbReference type="PANTHER" id="PTHR45138">
    <property type="entry name" value="REGULATORY COMPONENTS OF SENSORY TRANSDUCTION SYSTEM"/>
    <property type="match status" value="1"/>
</dbReference>
<dbReference type="PANTHER" id="PTHR45138:SF9">
    <property type="entry name" value="DIGUANYLATE CYCLASE DGCM-RELATED"/>
    <property type="match status" value="1"/>
</dbReference>
<feature type="transmembrane region" description="Helical" evidence="1">
    <location>
        <begin position="138"/>
        <end position="156"/>
    </location>
</feature>
<feature type="transmembrane region" description="Helical" evidence="1">
    <location>
        <begin position="15"/>
        <end position="35"/>
    </location>
</feature>
<dbReference type="CDD" id="cd01949">
    <property type="entry name" value="GGDEF"/>
    <property type="match status" value="1"/>
</dbReference>
<feature type="transmembrane region" description="Helical" evidence="1">
    <location>
        <begin position="163"/>
        <end position="180"/>
    </location>
</feature>
<evidence type="ECO:0000313" key="3">
    <source>
        <dbReference type="EMBL" id="PZD95984.1"/>
    </source>
</evidence>
<feature type="transmembrane region" description="Helical" evidence="1">
    <location>
        <begin position="47"/>
        <end position="68"/>
    </location>
</feature>
<keyword evidence="1" id="KW-1133">Transmembrane helix</keyword>
<reference evidence="3 4" key="1">
    <citation type="submission" date="2018-06" db="EMBL/GenBank/DDBJ databases">
        <title>Paenibacillus imtechensis sp. nov.</title>
        <authorList>
            <person name="Pinnaka A.K."/>
            <person name="Singh H."/>
            <person name="Kaur M."/>
        </authorList>
    </citation>
    <scope>NUCLEOTIDE SEQUENCE [LARGE SCALE GENOMIC DNA]</scope>
    <source>
        <strain evidence="3 4">SMB1</strain>
    </source>
</reference>
<feature type="domain" description="GGDEF" evidence="2">
    <location>
        <begin position="247"/>
        <end position="370"/>
    </location>
</feature>
<dbReference type="InterPro" id="IPR000160">
    <property type="entry name" value="GGDEF_dom"/>
</dbReference>
<dbReference type="InterPro" id="IPR050469">
    <property type="entry name" value="Diguanylate_Cyclase"/>
</dbReference>
<dbReference type="GO" id="GO:0052621">
    <property type="term" value="F:diguanylate cyclase activity"/>
    <property type="evidence" value="ECO:0007669"/>
    <property type="project" value="TreeGrafter"/>
</dbReference>
<gene>
    <name evidence="3" type="ORF">DNH61_11170</name>
</gene>
<dbReference type="GO" id="GO:1902201">
    <property type="term" value="P:negative regulation of bacterial-type flagellum-dependent cell motility"/>
    <property type="evidence" value="ECO:0007669"/>
    <property type="project" value="TreeGrafter"/>
</dbReference>
<feature type="transmembrane region" description="Helical" evidence="1">
    <location>
        <begin position="74"/>
        <end position="94"/>
    </location>
</feature>
<dbReference type="AlphaFoldDB" id="A0A2W1LND7"/>
<dbReference type="EMBL" id="QKRB01000043">
    <property type="protein sequence ID" value="PZD95984.1"/>
    <property type="molecule type" value="Genomic_DNA"/>
</dbReference>
<keyword evidence="1" id="KW-0812">Transmembrane</keyword>
<comment type="caution">
    <text evidence="3">The sequence shown here is derived from an EMBL/GenBank/DDBJ whole genome shotgun (WGS) entry which is preliminary data.</text>
</comment>
<dbReference type="PROSITE" id="PS50887">
    <property type="entry name" value="GGDEF"/>
    <property type="match status" value="1"/>
</dbReference>
<evidence type="ECO:0000259" key="2">
    <source>
        <dbReference type="PROSITE" id="PS50887"/>
    </source>
</evidence>
<dbReference type="InterPro" id="IPR043128">
    <property type="entry name" value="Rev_trsase/Diguanyl_cyclase"/>
</dbReference>
<dbReference type="Proteomes" id="UP000249522">
    <property type="component" value="Unassembled WGS sequence"/>
</dbReference>
<protein>
    <submittedName>
        <fullName evidence="3">GGDEF domain-containing protein</fullName>
    </submittedName>
</protein>
<evidence type="ECO:0000256" key="1">
    <source>
        <dbReference type="SAM" id="Phobius"/>
    </source>
</evidence>
<dbReference type="RefSeq" id="WP_111146729.1">
    <property type="nucleotide sequence ID" value="NZ_QKRB01000043.1"/>
</dbReference>
<dbReference type="Gene3D" id="3.30.70.270">
    <property type="match status" value="1"/>
</dbReference>
<dbReference type="SMART" id="SM00267">
    <property type="entry name" value="GGDEF"/>
    <property type="match status" value="1"/>
</dbReference>
<dbReference type="InterPro" id="IPR029787">
    <property type="entry name" value="Nucleotide_cyclase"/>
</dbReference>
<dbReference type="GO" id="GO:0005886">
    <property type="term" value="C:plasma membrane"/>
    <property type="evidence" value="ECO:0007669"/>
    <property type="project" value="TreeGrafter"/>
</dbReference>
<dbReference type="Pfam" id="PF00990">
    <property type="entry name" value="GGDEF"/>
    <property type="match status" value="1"/>
</dbReference>
<name>A0A2W1LND7_9BACL</name>
<accession>A0A2W1LND7</accession>
<proteinExistence type="predicted"/>
<feature type="transmembrane region" description="Helical" evidence="1">
    <location>
        <begin position="101"/>
        <end position="118"/>
    </location>
</feature>
<dbReference type="NCBIfam" id="TIGR00254">
    <property type="entry name" value="GGDEF"/>
    <property type="match status" value="1"/>
</dbReference>
<dbReference type="GO" id="GO:0043709">
    <property type="term" value="P:cell adhesion involved in single-species biofilm formation"/>
    <property type="evidence" value="ECO:0007669"/>
    <property type="project" value="TreeGrafter"/>
</dbReference>
<keyword evidence="4" id="KW-1185">Reference proteome</keyword>